<dbReference type="InterPro" id="IPR052462">
    <property type="entry name" value="SLIRP/GR-RBP-like"/>
</dbReference>
<evidence type="ECO:0000256" key="2">
    <source>
        <dbReference type="PROSITE-ProRule" id="PRU00176"/>
    </source>
</evidence>
<keyword evidence="1 2" id="KW-0694">RNA-binding</keyword>
<dbReference type="Pfam" id="PF00076">
    <property type="entry name" value="RRM_1"/>
    <property type="match status" value="1"/>
</dbReference>
<dbReference type="PROSITE" id="PS50102">
    <property type="entry name" value="RRM"/>
    <property type="match status" value="2"/>
</dbReference>
<evidence type="ECO:0000313" key="4">
    <source>
        <dbReference type="WBParaSite" id="MCU_004337-RB"/>
    </source>
</evidence>
<dbReference type="InterPro" id="IPR012677">
    <property type="entry name" value="Nucleotide-bd_a/b_plait_sf"/>
</dbReference>
<dbReference type="InterPro" id="IPR000504">
    <property type="entry name" value="RRM_dom"/>
</dbReference>
<dbReference type="Gene3D" id="3.30.70.330">
    <property type="match status" value="2"/>
</dbReference>
<dbReference type="CDD" id="cd00590">
    <property type="entry name" value="RRM_SF"/>
    <property type="match status" value="1"/>
</dbReference>
<evidence type="ECO:0000256" key="1">
    <source>
        <dbReference type="ARBA" id="ARBA00022884"/>
    </source>
</evidence>
<dbReference type="PANTHER" id="PTHR48027">
    <property type="entry name" value="HETEROGENEOUS NUCLEAR RIBONUCLEOPROTEIN 87F-RELATED"/>
    <property type="match status" value="1"/>
</dbReference>
<feature type="domain" description="RRM" evidence="3">
    <location>
        <begin position="122"/>
        <end position="183"/>
    </location>
</feature>
<organism evidence="4">
    <name type="scientific">Mesocestoides corti</name>
    <name type="common">Flatworm</name>
    <dbReference type="NCBI Taxonomy" id="53468"/>
    <lineage>
        <taxon>Eukaryota</taxon>
        <taxon>Metazoa</taxon>
        <taxon>Spiralia</taxon>
        <taxon>Lophotrochozoa</taxon>
        <taxon>Platyhelminthes</taxon>
        <taxon>Cestoda</taxon>
        <taxon>Eucestoda</taxon>
        <taxon>Cyclophyllidea</taxon>
        <taxon>Mesocestoididae</taxon>
        <taxon>Mesocestoides</taxon>
    </lineage>
</organism>
<dbReference type="SUPFAM" id="SSF54928">
    <property type="entry name" value="RNA-binding domain, RBD"/>
    <property type="match status" value="2"/>
</dbReference>
<dbReference type="AlphaFoldDB" id="A0A5K3EZF7"/>
<protein>
    <submittedName>
        <fullName evidence="4">RRM domain-containing protein</fullName>
    </submittedName>
</protein>
<dbReference type="GO" id="GO:0003723">
    <property type="term" value="F:RNA binding"/>
    <property type="evidence" value="ECO:0007669"/>
    <property type="project" value="UniProtKB-UniRule"/>
</dbReference>
<accession>A0A5K3EZF7</accession>
<dbReference type="SMART" id="SM00360">
    <property type="entry name" value="RRM"/>
    <property type="match status" value="2"/>
</dbReference>
<dbReference type="WBParaSite" id="MCU_004337-RB">
    <property type="protein sequence ID" value="MCU_004337-RB"/>
    <property type="gene ID" value="MCU_004337"/>
</dbReference>
<dbReference type="InterPro" id="IPR035979">
    <property type="entry name" value="RBD_domain_sf"/>
</dbReference>
<evidence type="ECO:0000259" key="3">
    <source>
        <dbReference type="PROSITE" id="PS50102"/>
    </source>
</evidence>
<sequence length="472" mass="50333">MVCCSKVKICFSPSPAKAKPSSTSQLSKCPKHFQQPAPLCRVFLTGIKAKLTDTDLRNALSAFGPVGKIKRNRQPDGVHTNGQGSVIFGTSSAAKSALAASPITIGTSRIMLSKLKKSRKACRVFLTGIKAKLTDTDLRNAFSAFGHVGEIQRFLESDGVHTNGQGSVTFGTSSAAKLAKAALPITIGTSRIMLSKLKKSRKALPATVPGSASTTAQIPLTPLATPSTRVPLKIPTAVPCNKPATAQQPSSHLSHPEPPTALGYLSTPVELMKIRRLTSTISQYLDHLQPPAPPSGTSVLDWSSRTLYYVKFVGAGKDISLLDLFATFIQFGRIVHIRQESNVQEQSASGSGYVAFDLFYSVWSALAVSPIKIKSSTLALSIPSPIFSQLPDPLQFYSVVFTGVCKHTSSNELQNHFGQCSPVARVVKCGGGRAQVDFSDLTTAIVTSLKKAHQVGASVLIPNCFRFVEPGK</sequence>
<name>A0A5K3EZF7_MESCO</name>
<feature type="domain" description="RRM" evidence="3">
    <location>
        <begin position="40"/>
        <end position="117"/>
    </location>
</feature>
<reference evidence="4" key="1">
    <citation type="submission" date="2019-11" db="UniProtKB">
        <authorList>
            <consortium name="WormBaseParasite"/>
        </authorList>
    </citation>
    <scope>IDENTIFICATION</scope>
</reference>
<proteinExistence type="predicted"/>